<dbReference type="Proteomes" id="UP000676336">
    <property type="component" value="Unassembled WGS sequence"/>
</dbReference>
<name>A0A8S2Z7A8_9BILA</name>
<dbReference type="EMBL" id="CAJOBI010104419">
    <property type="protein sequence ID" value="CAF4602854.1"/>
    <property type="molecule type" value="Genomic_DNA"/>
</dbReference>
<feature type="non-terminal residue" evidence="2">
    <location>
        <position position="26"/>
    </location>
</feature>
<evidence type="ECO:0000313" key="1">
    <source>
        <dbReference type="EMBL" id="CAF4602854.1"/>
    </source>
</evidence>
<dbReference type="AlphaFoldDB" id="A0A8S2Z7A8"/>
<comment type="caution">
    <text evidence="2">The sequence shown here is derived from an EMBL/GenBank/DDBJ whole genome shotgun (WGS) entry which is preliminary data.</text>
</comment>
<sequence>MALEEPVVEVQALSCPPKLPTVASDM</sequence>
<evidence type="ECO:0000313" key="3">
    <source>
        <dbReference type="Proteomes" id="UP000681967"/>
    </source>
</evidence>
<dbReference type="Proteomes" id="UP000681967">
    <property type="component" value="Unassembled WGS sequence"/>
</dbReference>
<evidence type="ECO:0000313" key="2">
    <source>
        <dbReference type="EMBL" id="CAF4605190.1"/>
    </source>
</evidence>
<accession>A0A8S2Z7A8</accession>
<organism evidence="2 3">
    <name type="scientific">Rotaria magnacalcarata</name>
    <dbReference type="NCBI Taxonomy" id="392030"/>
    <lineage>
        <taxon>Eukaryota</taxon>
        <taxon>Metazoa</taxon>
        <taxon>Spiralia</taxon>
        <taxon>Gnathifera</taxon>
        <taxon>Rotifera</taxon>
        <taxon>Eurotatoria</taxon>
        <taxon>Bdelloidea</taxon>
        <taxon>Philodinida</taxon>
        <taxon>Philodinidae</taxon>
        <taxon>Rotaria</taxon>
    </lineage>
</organism>
<gene>
    <name evidence="2" type="ORF">BYL167_LOCUS40302</name>
    <name evidence="1" type="ORF">SMN809_LOCUS39161</name>
</gene>
<protein>
    <submittedName>
        <fullName evidence="2">Uncharacterized protein</fullName>
    </submittedName>
</protein>
<reference evidence="2" key="1">
    <citation type="submission" date="2021-02" db="EMBL/GenBank/DDBJ databases">
        <authorList>
            <person name="Nowell W R."/>
        </authorList>
    </citation>
    <scope>NUCLEOTIDE SEQUENCE</scope>
</reference>
<proteinExistence type="predicted"/>
<dbReference type="EMBL" id="CAJOBH010099365">
    <property type="protein sequence ID" value="CAF4605190.1"/>
    <property type="molecule type" value="Genomic_DNA"/>
</dbReference>